<evidence type="ECO:0000313" key="1">
    <source>
        <dbReference type="EMBL" id="KAI4364698.1"/>
    </source>
</evidence>
<reference evidence="2" key="1">
    <citation type="journal article" date="2023" name="Front. Plant Sci.">
        <title>Chromosomal-level genome assembly of Melastoma candidum provides insights into trichome evolution.</title>
        <authorList>
            <person name="Zhong Y."/>
            <person name="Wu W."/>
            <person name="Sun C."/>
            <person name="Zou P."/>
            <person name="Liu Y."/>
            <person name="Dai S."/>
            <person name="Zhou R."/>
        </authorList>
    </citation>
    <scope>NUCLEOTIDE SEQUENCE [LARGE SCALE GENOMIC DNA]</scope>
</reference>
<comment type="caution">
    <text evidence="1">The sequence shown here is derived from an EMBL/GenBank/DDBJ whole genome shotgun (WGS) entry which is preliminary data.</text>
</comment>
<protein>
    <submittedName>
        <fullName evidence="1">Uncharacterized protein</fullName>
    </submittedName>
</protein>
<evidence type="ECO:0000313" key="2">
    <source>
        <dbReference type="Proteomes" id="UP001057402"/>
    </source>
</evidence>
<keyword evidence="2" id="KW-1185">Reference proteome</keyword>
<proteinExistence type="predicted"/>
<sequence length="239" mass="27418">MADYDEGENEKEEEGVCEPNGVTRMRNRLLSFERCTISNRIFEVIIDRGSCENIISRSLVNTLKLPVEKYPEPYSIIWITNGEGIKVKERCRVPLSIGKYYKDEVMCDVVDMDACQLLFGRPWQFDLGTTHDGRRNVYQFSKDGRKITLLPWGFKHKTDPQRMANLLTITRSKSKLVADARAAKEIHILLVKEVLLTGAGESHGEVSSSVWELLREFQELVPDELPSELPPLRNIQHLN</sequence>
<dbReference type="EMBL" id="CM042885">
    <property type="protein sequence ID" value="KAI4364698.1"/>
    <property type="molecule type" value="Genomic_DNA"/>
</dbReference>
<accession>A0ACB9QEW6</accession>
<name>A0ACB9QEW6_9MYRT</name>
<gene>
    <name evidence="1" type="ORF">MLD38_020754</name>
</gene>
<organism evidence="1 2">
    <name type="scientific">Melastoma candidum</name>
    <dbReference type="NCBI Taxonomy" id="119954"/>
    <lineage>
        <taxon>Eukaryota</taxon>
        <taxon>Viridiplantae</taxon>
        <taxon>Streptophyta</taxon>
        <taxon>Embryophyta</taxon>
        <taxon>Tracheophyta</taxon>
        <taxon>Spermatophyta</taxon>
        <taxon>Magnoliopsida</taxon>
        <taxon>eudicotyledons</taxon>
        <taxon>Gunneridae</taxon>
        <taxon>Pentapetalae</taxon>
        <taxon>rosids</taxon>
        <taxon>malvids</taxon>
        <taxon>Myrtales</taxon>
        <taxon>Melastomataceae</taxon>
        <taxon>Melastomatoideae</taxon>
        <taxon>Melastomateae</taxon>
        <taxon>Melastoma</taxon>
    </lineage>
</organism>
<dbReference type="Proteomes" id="UP001057402">
    <property type="component" value="Chromosome 6"/>
</dbReference>